<evidence type="ECO:0000313" key="2">
    <source>
        <dbReference type="EMBL" id="MPR29200.1"/>
    </source>
</evidence>
<feature type="region of interest" description="Disordered" evidence="1">
    <location>
        <begin position="57"/>
        <end position="77"/>
    </location>
</feature>
<proteinExistence type="predicted"/>
<sequence>MMAQAPDTVRRRQGEDHPPDFAAVMMARAMAEMFQDEPDCPIPEPLAAILQQMERWEDEQAHRAGRAETIRNKEPKR</sequence>
<dbReference type="Proteomes" id="UP000403266">
    <property type="component" value="Unassembled WGS sequence"/>
</dbReference>
<protein>
    <recommendedName>
        <fullName evidence="4">Anti-sigma factor NepR domain-containing protein</fullName>
    </recommendedName>
</protein>
<dbReference type="RefSeq" id="WP_152715885.1">
    <property type="nucleotide sequence ID" value="NZ_VOSJ01000266.1"/>
</dbReference>
<dbReference type="EMBL" id="VOSK01000207">
    <property type="protein sequence ID" value="MPR29200.1"/>
    <property type="molecule type" value="Genomic_DNA"/>
</dbReference>
<organism evidence="2 3">
    <name type="scientific">Microvirga tunisiensis</name>
    <dbReference type="NCBI Taxonomy" id="2108360"/>
    <lineage>
        <taxon>Bacteria</taxon>
        <taxon>Pseudomonadati</taxon>
        <taxon>Pseudomonadota</taxon>
        <taxon>Alphaproteobacteria</taxon>
        <taxon>Hyphomicrobiales</taxon>
        <taxon>Methylobacteriaceae</taxon>
        <taxon>Microvirga</taxon>
    </lineage>
</organism>
<evidence type="ECO:0000256" key="1">
    <source>
        <dbReference type="SAM" id="MobiDB-lite"/>
    </source>
</evidence>
<reference evidence="2 3" key="1">
    <citation type="journal article" date="2019" name="Syst. Appl. Microbiol.">
        <title>Microvirga tunisiensis sp. nov., a root nodule symbiotic bacterium isolated from Lupinus micranthus and L. luteus grown in Northern Tunisia.</title>
        <authorList>
            <person name="Msaddak A."/>
            <person name="Rejili M."/>
            <person name="Duran D."/>
            <person name="Mars M."/>
            <person name="Palacios J.M."/>
            <person name="Ruiz-Argueso T."/>
            <person name="Rey L."/>
            <person name="Imperial J."/>
        </authorList>
    </citation>
    <scope>NUCLEOTIDE SEQUENCE [LARGE SCALE GENOMIC DNA]</scope>
    <source>
        <strain evidence="2 3">Lmie10</strain>
    </source>
</reference>
<evidence type="ECO:0008006" key="4">
    <source>
        <dbReference type="Google" id="ProtNLM"/>
    </source>
</evidence>
<name>A0A5N7MRB1_9HYPH</name>
<evidence type="ECO:0000313" key="3">
    <source>
        <dbReference type="Proteomes" id="UP000403266"/>
    </source>
</evidence>
<keyword evidence="3" id="KW-1185">Reference proteome</keyword>
<comment type="caution">
    <text evidence="2">The sequence shown here is derived from an EMBL/GenBank/DDBJ whole genome shotgun (WGS) entry which is preliminary data.</text>
</comment>
<gene>
    <name evidence="2" type="ORF">FS320_29890</name>
</gene>
<dbReference type="AlphaFoldDB" id="A0A5N7MRB1"/>
<accession>A0A5N7MRB1</accession>